<protein>
    <submittedName>
        <fullName evidence="2">Nitrogen regulatory protein P-II-like protein</fullName>
    </submittedName>
</protein>
<name>A0A5B6WWM4_9ROSI</name>
<organism evidence="2 3">
    <name type="scientific">Gossypium australe</name>
    <dbReference type="NCBI Taxonomy" id="47621"/>
    <lineage>
        <taxon>Eukaryota</taxon>
        <taxon>Viridiplantae</taxon>
        <taxon>Streptophyta</taxon>
        <taxon>Embryophyta</taxon>
        <taxon>Tracheophyta</taxon>
        <taxon>Spermatophyta</taxon>
        <taxon>Magnoliopsida</taxon>
        <taxon>eudicotyledons</taxon>
        <taxon>Gunneridae</taxon>
        <taxon>Pentapetalae</taxon>
        <taxon>rosids</taxon>
        <taxon>malvids</taxon>
        <taxon>Malvales</taxon>
        <taxon>Malvaceae</taxon>
        <taxon>Malvoideae</taxon>
        <taxon>Gossypium</taxon>
    </lineage>
</organism>
<feature type="domain" description="Reverse transcriptase zinc-binding" evidence="1">
    <location>
        <begin position="46"/>
        <end position="94"/>
    </location>
</feature>
<gene>
    <name evidence="2" type="ORF">EPI10_029767</name>
</gene>
<dbReference type="Pfam" id="PF13966">
    <property type="entry name" value="zf-RVT"/>
    <property type="match status" value="1"/>
</dbReference>
<evidence type="ECO:0000313" key="2">
    <source>
        <dbReference type="EMBL" id="KAA3485776.1"/>
    </source>
</evidence>
<keyword evidence="3" id="KW-1185">Reference proteome</keyword>
<dbReference type="EMBL" id="SMMG02000001">
    <property type="protein sequence ID" value="KAA3485776.1"/>
    <property type="molecule type" value="Genomic_DNA"/>
</dbReference>
<dbReference type="InterPro" id="IPR026960">
    <property type="entry name" value="RVT-Znf"/>
</dbReference>
<accession>A0A5B6WWM4</accession>
<evidence type="ECO:0000259" key="1">
    <source>
        <dbReference type="Pfam" id="PF13966"/>
    </source>
</evidence>
<evidence type="ECO:0000313" key="3">
    <source>
        <dbReference type="Proteomes" id="UP000325315"/>
    </source>
</evidence>
<sequence length="98" mass="11740">MLERQLGPFSLTAVEEIVQKIIEIPPPHQLTGLDKVRWMPTSNGIFLIKTAYQTITESTWNNWDKRWKKIWTYPGPQRIRFFLWLACKQRLLTNLERL</sequence>
<proteinExistence type="predicted"/>
<comment type="caution">
    <text evidence="2">The sequence shown here is derived from an EMBL/GenBank/DDBJ whole genome shotgun (WGS) entry which is preliminary data.</text>
</comment>
<reference evidence="3" key="1">
    <citation type="journal article" date="2019" name="Plant Biotechnol. J.">
        <title>Genome sequencing of the Australian wild diploid species Gossypium australe highlights disease resistance and delayed gland morphogenesis.</title>
        <authorList>
            <person name="Cai Y."/>
            <person name="Cai X."/>
            <person name="Wang Q."/>
            <person name="Wang P."/>
            <person name="Zhang Y."/>
            <person name="Cai C."/>
            <person name="Xu Y."/>
            <person name="Wang K."/>
            <person name="Zhou Z."/>
            <person name="Wang C."/>
            <person name="Geng S."/>
            <person name="Li B."/>
            <person name="Dong Q."/>
            <person name="Hou Y."/>
            <person name="Wang H."/>
            <person name="Ai P."/>
            <person name="Liu Z."/>
            <person name="Yi F."/>
            <person name="Sun M."/>
            <person name="An G."/>
            <person name="Cheng J."/>
            <person name="Zhang Y."/>
            <person name="Shi Q."/>
            <person name="Xie Y."/>
            <person name="Shi X."/>
            <person name="Chang Y."/>
            <person name="Huang F."/>
            <person name="Chen Y."/>
            <person name="Hong S."/>
            <person name="Mi L."/>
            <person name="Sun Q."/>
            <person name="Zhang L."/>
            <person name="Zhou B."/>
            <person name="Peng R."/>
            <person name="Zhang X."/>
            <person name="Liu F."/>
        </authorList>
    </citation>
    <scope>NUCLEOTIDE SEQUENCE [LARGE SCALE GENOMIC DNA]</scope>
    <source>
        <strain evidence="3">cv. PA1801</strain>
    </source>
</reference>
<dbReference type="AlphaFoldDB" id="A0A5B6WWM4"/>
<dbReference type="OrthoDB" id="976561at2759"/>
<dbReference type="Proteomes" id="UP000325315">
    <property type="component" value="Unassembled WGS sequence"/>
</dbReference>